<name>A0A9P1FQM4_9DINO</name>
<dbReference type="EMBL" id="CAMXCT030000919">
    <property type="protein sequence ID" value="CAL4772110.1"/>
    <property type="molecule type" value="Genomic_DNA"/>
</dbReference>
<gene>
    <name evidence="3" type="ORF">C1SCF055_LOCUS12310</name>
</gene>
<dbReference type="SUPFAM" id="SSF56672">
    <property type="entry name" value="DNA/RNA polymerases"/>
    <property type="match status" value="1"/>
</dbReference>
<evidence type="ECO:0000313" key="4">
    <source>
        <dbReference type="EMBL" id="CAL4772110.1"/>
    </source>
</evidence>
<protein>
    <submittedName>
        <fullName evidence="4">DnaJ-like subfamily B member 6-B</fullName>
    </submittedName>
</protein>
<dbReference type="InterPro" id="IPR013762">
    <property type="entry name" value="Integrase-like_cat_sf"/>
</dbReference>
<evidence type="ECO:0000256" key="1">
    <source>
        <dbReference type="ARBA" id="ARBA00023172"/>
    </source>
</evidence>
<comment type="caution">
    <text evidence="3">The sequence shown here is derived from an EMBL/GenBank/DDBJ whole genome shotgun (WGS) entry which is preliminary data.</text>
</comment>
<keyword evidence="1" id="KW-0233">DNA recombination</keyword>
<keyword evidence="5" id="KW-1185">Reference proteome</keyword>
<evidence type="ECO:0000313" key="5">
    <source>
        <dbReference type="Proteomes" id="UP001152797"/>
    </source>
</evidence>
<dbReference type="InterPro" id="IPR011010">
    <property type="entry name" value="DNA_brk_join_enz"/>
</dbReference>
<dbReference type="OrthoDB" id="3255824at2759"/>
<dbReference type="EMBL" id="CAMXCT010000919">
    <property type="protein sequence ID" value="CAI3984798.1"/>
    <property type="molecule type" value="Genomic_DNA"/>
</dbReference>
<feature type="compositionally biased region" description="Basic residues" evidence="2">
    <location>
        <begin position="1112"/>
        <end position="1122"/>
    </location>
</feature>
<reference evidence="3" key="1">
    <citation type="submission" date="2022-10" db="EMBL/GenBank/DDBJ databases">
        <authorList>
            <person name="Chen Y."/>
            <person name="Dougan E. K."/>
            <person name="Chan C."/>
            <person name="Rhodes N."/>
            <person name="Thang M."/>
        </authorList>
    </citation>
    <scope>NUCLEOTIDE SEQUENCE</scope>
</reference>
<dbReference type="Proteomes" id="UP001152797">
    <property type="component" value="Unassembled WGS sequence"/>
</dbReference>
<feature type="compositionally biased region" description="Basic residues" evidence="2">
    <location>
        <begin position="662"/>
        <end position="676"/>
    </location>
</feature>
<reference evidence="4 5" key="2">
    <citation type="submission" date="2024-05" db="EMBL/GenBank/DDBJ databases">
        <authorList>
            <person name="Chen Y."/>
            <person name="Shah S."/>
            <person name="Dougan E. K."/>
            <person name="Thang M."/>
            <person name="Chan C."/>
        </authorList>
    </citation>
    <scope>NUCLEOTIDE SEQUENCE [LARGE SCALE GENOMIC DNA]</scope>
</reference>
<dbReference type="GO" id="GO:0003677">
    <property type="term" value="F:DNA binding"/>
    <property type="evidence" value="ECO:0007669"/>
    <property type="project" value="InterPro"/>
</dbReference>
<feature type="region of interest" description="Disordered" evidence="2">
    <location>
        <begin position="479"/>
        <end position="498"/>
    </location>
</feature>
<dbReference type="GO" id="GO:0006310">
    <property type="term" value="P:DNA recombination"/>
    <property type="evidence" value="ECO:0007669"/>
    <property type="project" value="UniProtKB-KW"/>
</dbReference>
<dbReference type="InterPro" id="IPR043502">
    <property type="entry name" value="DNA/RNA_pol_sf"/>
</dbReference>
<organism evidence="3">
    <name type="scientific">Cladocopium goreaui</name>
    <dbReference type="NCBI Taxonomy" id="2562237"/>
    <lineage>
        <taxon>Eukaryota</taxon>
        <taxon>Sar</taxon>
        <taxon>Alveolata</taxon>
        <taxon>Dinophyceae</taxon>
        <taxon>Suessiales</taxon>
        <taxon>Symbiodiniaceae</taxon>
        <taxon>Cladocopium</taxon>
    </lineage>
</organism>
<feature type="compositionally biased region" description="Basic and acidic residues" evidence="2">
    <location>
        <begin position="1097"/>
        <end position="1109"/>
    </location>
</feature>
<accession>A0A9P1FQM4</accession>
<evidence type="ECO:0000256" key="2">
    <source>
        <dbReference type="SAM" id="MobiDB-lite"/>
    </source>
</evidence>
<evidence type="ECO:0000313" key="3">
    <source>
        <dbReference type="EMBL" id="CAI3984798.1"/>
    </source>
</evidence>
<proteinExistence type="predicted"/>
<feature type="region of interest" description="Disordered" evidence="2">
    <location>
        <begin position="1077"/>
        <end position="1144"/>
    </location>
</feature>
<feature type="region of interest" description="Disordered" evidence="2">
    <location>
        <begin position="648"/>
        <end position="676"/>
    </location>
</feature>
<sequence length="1639" mass="182154">MQVDETSVGVTPKFTAARCALNLSEDQPKFFWETDPFLKTIFGHDDLTPPALKRPDIPIDITSVPADNVWDYLQRPKRHAAGGLCSEVIRHVELRDEQDKRASVISNWSSLVCIDLDAFSVGDALAVNPDGTTHADVESSLQACFARKATSTLSKRFYALNKFVNHCCRHGLQFFPIREHVVFTYLQQLNGDPATAPSAGRSLLEAVRFANGVLGLKGDIGELGTTRIDGLAVELTKRAGPIQQAAPLSVQQVMLLERLVAESEDLQDRVTFGGMLVLLYSCGRFSDGQRAINMILDCDLGTLDIDAIECQGYLELQVLGHKGARSDILKRTFLPLVAPIYSLASVDWFRAWVHAREALGLTIGGKPNKPFLCRFRPSGEVMDQELTSAECSSLLRRALKLTGEQAAAIKSHSLKTTALSWCCKHGVDIHARRLLGHHLDPSVKSPETYGRDSMAPAVRMFEGTLADIKRGRFRPDETRSGRFVKAAEEQPAATERDEEDDVHVPGFLILDDFRQDRVAVVWGWYATMCAAFTLPSLPLSLSEIYSEATSSFSMPSWLQTGGNARTSCQKLYELTQGLDFRLSFSINQIAENFSWVRSQLWTISQSIRDLLRHLAKLEILIAVLDSSLERLEQQVHQLLFQPMQARIKPKAKPRGSADKAPSKKRTSSFRQRVASKKKTKEMEAILARLEYLEQRDAQHDILGRKFKAFAASLHEVEDQLDKQGIKVRRLNQICRNSERLLRQNGLLAEGEVEPPLNAMVLVLSFKCLGSEEFGYFPDTSIDEAPAKADPDESVFEFPHLDSESHQVAPYASEPQDEVPADTEELFGECSSQDFQQFILDKNIVLEGSDEFLVKRLIFEAQTLFMTTIQSQVLSAGLPGGSDSTTKKLPPVERQARILEQKQRLVGVIIQGETEPSFELIDLAYAMIESKSIKFIPPHRCTKRDTELVENISKDKEVLTIEQGRLTSKKSSLPNTSTSDALKLSNCFLRRALALDLAQVTSFSQINKYHQLLLAQLSVKAPTGYVAASLQQIIQADKFFWTKLAEKVGIEVSPQTVDVFIQEIMVSPEFSLHLLPRPEAPSVAPSPKATAPSSYGKNSDRPRSERDGPYKGKTSKGKGKGKGKPPSVSMPVPLRGLNPRARDNKPKCFDFNMSHGFTSEFTSSQQNAIHREQAQTLKSILDRAKELTNSERKRKHNCDDVVKAINSKKRLCLLEELLSSIQHPDVDIVGDLEAGFRLTGWLNPSGLFTRQTTPPQISKSTLESLSPFLNQSAIFRCERNSSGELALDLLEITLEEVQKGWIVGEVNVEDLDKGDVLSPRFIIQQGDKSRAIDDFSFSSINATIGSTDKIALQGVDEIAALIKRLMGSGIDDLLGRTYDMEAAYRQLPIHASERGKAIICVYDPNMKKPRLFKMVTMPFGAIASVHAFLRTAAAINNICCTLLKVPVTSYFDDFSVVTRESLAKGTDLAIRTIFEVLGLNLSTAEKKNRDFARVFSALGVAFDLHKMPDDSFEIKNTDQRVEDLVKRIESVLSSGKICGRDAKGLRKVFFGRSEVVHVFTDGSLEPAGDSDSVSWKFLKGLVYRNTVSGVQHLKKAGGLKFMCGRRQNDRYSFYAGKPVKGVALCDHCMSSKEVQAAGHE</sequence>
<dbReference type="GO" id="GO:0015074">
    <property type="term" value="P:DNA integration"/>
    <property type="evidence" value="ECO:0007669"/>
    <property type="project" value="InterPro"/>
</dbReference>
<feature type="compositionally biased region" description="Basic and acidic residues" evidence="2">
    <location>
        <begin position="479"/>
        <end position="488"/>
    </location>
</feature>
<dbReference type="EMBL" id="CAMXCT020000919">
    <property type="protein sequence ID" value="CAL1138173.1"/>
    <property type="molecule type" value="Genomic_DNA"/>
</dbReference>
<dbReference type="SUPFAM" id="SSF56349">
    <property type="entry name" value="DNA breaking-rejoining enzymes"/>
    <property type="match status" value="1"/>
</dbReference>
<dbReference type="Gene3D" id="1.10.443.10">
    <property type="entry name" value="Intergrase catalytic core"/>
    <property type="match status" value="1"/>
</dbReference>